<keyword evidence="3" id="KW-1185">Reference proteome</keyword>
<protein>
    <submittedName>
        <fullName evidence="2">Uncharacterized protein</fullName>
    </submittedName>
</protein>
<accession>A0A8S1JA68</accession>
<evidence type="ECO:0000313" key="3">
    <source>
        <dbReference type="Proteomes" id="UP000708148"/>
    </source>
</evidence>
<organism evidence="2 3">
    <name type="scientific">Ostreobium quekettii</name>
    <dbReference type="NCBI Taxonomy" id="121088"/>
    <lineage>
        <taxon>Eukaryota</taxon>
        <taxon>Viridiplantae</taxon>
        <taxon>Chlorophyta</taxon>
        <taxon>core chlorophytes</taxon>
        <taxon>Ulvophyceae</taxon>
        <taxon>TCBD clade</taxon>
        <taxon>Bryopsidales</taxon>
        <taxon>Ostreobineae</taxon>
        <taxon>Ostreobiaceae</taxon>
        <taxon>Ostreobium</taxon>
    </lineage>
</organism>
<dbReference type="OrthoDB" id="1724197at2759"/>
<proteinExistence type="predicted"/>
<dbReference type="AlphaFoldDB" id="A0A8S1JA68"/>
<gene>
    <name evidence="2" type="ORF">OSTQU699_LOCUS8424</name>
</gene>
<dbReference type="EMBL" id="CAJHUC010002054">
    <property type="protein sequence ID" value="CAD7703067.1"/>
    <property type="molecule type" value="Genomic_DNA"/>
</dbReference>
<evidence type="ECO:0000313" key="2">
    <source>
        <dbReference type="EMBL" id="CAD7703067.1"/>
    </source>
</evidence>
<feature type="compositionally biased region" description="Gly residues" evidence="1">
    <location>
        <begin position="33"/>
        <end position="42"/>
    </location>
</feature>
<dbReference type="Proteomes" id="UP000708148">
    <property type="component" value="Unassembled WGS sequence"/>
</dbReference>
<feature type="region of interest" description="Disordered" evidence="1">
    <location>
        <begin position="1"/>
        <end position="47"/>
    </location>
</feature>
<evidence type="ECO:0000256" key="1">
    <source>
        <dbReference type="SAM" id="MobiDB-lite"/>
    </source>
</evidence>
<comment type="caution">
    <text evidence="2">The sequence shown here is derived from an EMBL/GenBank/DDBJ whole genome shotgun (WGS) entry which is preliminary data.</text>
</comment>
<sequence>MASEGEPVAEDGPPAPPQAPQDGGAHPASAQPKGGGNAGDGAGNEAPGEVSELFSLVKDRPCRVAQIEVHGLHRATPALTSRELERVREGRTLEEIQDRVAECMVALEELDLFASVEGELLEGDEVGGRLWRPAVVPSVVAATRCCAAPVLFVVGGRVCCWQADCF</sequence>
<name>A0A8S1JA68_9CHLO</name>
<reference evidence="2" key="1">
    <citation type="submission" date="2020-12" db="EMBL/GenBank/DDBJ databases">
        <authorList>
            <person name="Iha C."/>
        </authorList>
    </citation>
    <scope>NUCLEOTIDE SEQUENCE</scope>
</reference>